<evidence type="ECO:0000313" key="3">
    <source>
        <dbReference type="EMBL" id="XDV70536.1"/>
    </source>
</evidence>
<feature type="domain" description="VanZ-like" evidence="2">
    <location>
        <begin position="16"/>
        <end position="133"/>
    </location>
</feature>
<organism evidence="3">
    <name type="scientific">Paenarthrobacter sp. AMU7</name>
    <dbReference type="NCBI Taxonomy" id="3162492"/>
    <lineage>
        <taxon>Bacteria</taxon>
        <taxon>Bacillati</taxon>
        <taxon>Actinomycetota</taxon>
        <taxon>Actinomycetes</taxon>
        <taxon>Micrococcales</taxon>
        <taxon>Micrococcaceae</taxon>
        <taxon>Paenarthrobacter</taxon>
    </lineage>
</organism>
<sequence length="140" mass="14689">MVYPKVARRWIQVMFGAYLVALALVVFLPAREASTVTGFVGVIAGWLSMLGLPIGAAAVGVEFAANIVLFIPFGAFLRLLRPALWNWWAAGLLAVGSSALIETVQLVVPGRVTALSDVVANTLGALLGLAVMKRLATAIA</sequence>
<dbReference type="Pfam" id="PF04892">
    <property type="entry name" value="VanZ"/>
    <property type="match status" value="1"/>
</dbReference>
<dbReference type="EMBL" id="CP165735">
    <property type="protein sequence ID" value="XDV70536.1"/>
    <property type="molecule type" value="Genomic_DNA"/>
</dbReference>
<feature type="transmembrane region" description="Helical" evidence="1">
    <location>
        <begin position="113"/>
        <end position="132"/>
    </location>
</feature>
<name>A0AB39YNP3_9MICC</name>
<dbReference type="RefSeq" id="WP_369744959.1">
    <property type="nucleotide sequence ID" value="NZ_CP165735.1"/>
</dbReference>
<dbReference type="InterPro" id="IPR006976">
    <property type="entry name" value="VanZ-like"/>
</dbReference>
<evidence type="ECO:0000256" key="1">
    <source>
        <dbReference type="SAM" id="Phobius"/>
    </source>
</evidence>
<dbReference type="AlphaFoldDB" id="A0AB39YNP3"/>
<dbReference type="InterPro" id="IPR053150">
    <property type="entry name" value="Teicoplanin_resist-assoc"/>
</dbReference>
<keyword evidence="1" id="KW-1133">Transmembrane helix</keyword>
<accession>A0AB39YNP3</accession>
<keyword evidence="1" id="KW-0812">Transmembrane</keyword>
<feature type="transmembrane region" description="Helical" evidence="1">
    <location>
        <begin position="83"/>
        <end position="101"/>
    </location>
</feature>
<dbReference type="PANTHER" id="PTHR36834:SF1">
    <property type="entry name" value="INTEGRAL MEMBRANE PROTEIN"/>
    <property type="match status" value="1"/>
</dbReference>
<feature type="transmembrane region" description="Helical" evidence="1">
    <location>
        <begin position="43"/>
        <end position="71"/>
    </location>
</feature>
<evidence type="ECO:0000259" key="2">
    <source>
        <dbReference type="Pfam" id="PF04892"/>
    </source>
</evidence>
<reference evidence="3" key="1">
    <citation type="submission" date="2024-07" db="EMBL/GenBank/DDBJ databases">
        <authorList>
            <person name="Li J."/>
            <person name="Wei H."/>
            <person name="Ma J."/>
        </authorList>
    </citation>
    <scope>NUCLEOTIDE SEQUENCE</scope>
    <source>
        <strain evidence="3">AMU7</strain>
    </source>
</reference>
<protein>
    <submittedName>
        <fullName evidence="3">VanZ family protein</fullName>
    </submittedName>
</protein>
<keyword evidence="1" id="KW-0472">Membrane</keyword>
<gene>
    <name evidence="3" type="ORF">ABQM86_16435</name>
</gene>
<dbReference type="PANTHER" id="PTHR36834">
    <property type="entry name" value="MEMBRANE PROTEIN-RELATED"/>
    <property type="match status" value="1"/>
</dbReference>
<proteinExistence type="predicted"/>